<feature type="compositionally biased region" description="Polar residues" evidence="1">
    <location>
        <begin position="326"/>
        <end position="335"/>
    </location>
</feature>
<name>A0A1A9VS88_GLOAU</name>
<dbReference type="PANTHER" id="PTHR45943">
    <property type="entry name" value="E3 UBIQUITIN-PROTEIN LIGASE MYCBP2"/>
    <property type="match status" value="1"/>
</dbReference>
<feature type="region of interest" description="Disordered" evidence="1">
    <location>
        <begin position="516"/>
        <end position="576"/>
    </location>
</feature>
<dbReference type="SMART" id="SM01337">
    <property type="entry name" value="APC10"/>
    <property type="match status" value="1"/>
</dbReference>
<keyword evidence="4" id="KW-1185">Reference proteome</keyword>
<dbReference type="InterPro" id="IPR004939">
    <property type="entry name" value="APC_su10/DOC_dom"/>
</dbReference>
<dbReference type="EnsemblMetazoa" id="GAUT045872-RA">
    <property type="protein sequence ID" value="GAUT045872-PA"/>
    <property type="gene ID" value="GAUT045872"/>
</dbReference>
<reference evidence="3" key="1">
    <citation type="submission" date="2020-05" db="UniProtKB">
        <authorList>
            <consortium name="EnsemblMetazoa"/>
        </authorList>
    </citation>
    <scope>IDENTIFICATION</scope>
    <source>
        <strain evidence="3">TTRI</strain>
    </source>
</reference>
<feature type="compositionally biased region" description="Polar residues" evidence="1">
    <location>
        <begin position="518"/>
        <end position="536"/>
    </location>
</feature>
<dbReference type="InterPro" id="IPR014756">
    <property type="entry name" value="Ig_E-set"/>
</dbReference>
<dbReference type="GO" id="GO:0008582">
    <property type="term" value="P:regulation of synaptic assembly at neuromuscular junction"/>
    <property type="evidence" value="ECO:0007669"/>
    <property type="project" value="TreeGrafter"/>
</dbReference>
<dbReference type="VEuPathDB" id="VectorBase:GAUT045872"/>
<accession>A0A1A9VS88</accession>
<feature type="domain" description="DOC" evidence="2">
    <location>
        <begin position="1428"/>
        <end position="1554"/>
    </location>
</feature>
<sequence>MHIGDISQSNERQFLKDFISGAPGSSGARLAAWLQPEPRLDPNKCELNTITEPLRYGWPTQITVSIRDQYGDAIVVPELKVEIKAIPTGATGNGNIKLRRASQTDNYFGGIAPPPRLNYEPTVKEKMCFKAITFMKSYNNYSFEELRYNSPLQTRVTETLYAHDMEDGTFSIHWTPNAVGSYCLTVNIDGILLEEVYRVEVKEGSAPPPTHKRVMKNSQTPNRLRKFHTKNTAGLRIRSHPTLQSEQVGVVKLNGVISFIDEIENDDGVWLRLSTESIRQHCTIGWYPTEAWCLQYNQHLGKTLLHPVVEAVSPSVENPLPELTGDTASPRTPRTCTAASEHKKHCESLENLEPVALISESPSLINPTSVSPNKKVFDYLSSSPLNSIEGQSISTNPFVCDDSDSKPSLAGDNFSMTSQQQNFDNDIEQISRPTFIAGQSDDAQYSPLTGSSNAIGSAIAGVVGGGAIKLQALQKWFKGDSMSEASAIRENYQFKRTDMGEIASVSVRELVRVMGGQDTKSNGNNFSQRSPNTTQIPLEKKKDSPNNSVKSNNESSDISGVMSSNAVYESGQTGTKEKPLKTDFDVINMRKTNFTPSQTAALLSTPKHSPRRIAGSRKSVMNAVGSPSPDIGAVKDSDLSNLEEEMSLLQITTTTPGGDNTTQDQILLGELRTTCSAGSTEYSSPHVWPERIGSARSNATQNAFFKTASGIKRSTIGPIKRAMPPSFAESIRAVFAAFLWHEGVVHDAMACASFLKFHPNLPKEGTIVVTRRDHSDSKQQLSREQKVQQRHSVEVANAGNYLNIRPSTLETLTKSGNFSVSNRRYRKTQSNDISDTEGGSEKPKLHSLPEVVTVLPPALRSLVYLWEHICTNCIQIVQSNSLGHEKISSRESNVEPKEKPFTKEKENKKVKKKKDDGSWCEICQVFLPIPVTYHMRIVHPGCELSSNVTNLSTDRILPPGGTATKRSPQQMPVVVEHQHFSIADMNRPSTSRGESVRHNRVGLKINGKSSGNSQFRKSFTGGPFSPEQPWLAPETFACLETFGAGNKEDLPYEIFGLGANETGLDRPLSEISYESSDPTNYEASGQSGCMNASATSSRFHRSFSMGQGWGVVQQQVNNSNLKQDEPYYPKVIFRRRNNSISDTDGSLLICYPSENLRRLVPEHVLLATSVVQRGFATDRDCNNQQSQFDNEKVVKNPKQEQNQYNNLDLKTVNHIQILLQRPAMAFITQKHDLKKLRSAMKRSLRVATCRNYSLQALNWLLRSVTQSVCLHDLMWWFVSSLSTAATSLADPTEGKYDDSEPALEHPVSYTQISGRLSHMITKSLHKFLQSVADLTLYLPLGSSVQRIAIQCFGIRFRQTDHQFLHSSHVFGNISKILSKSDEQNESPNVFGVNDNAVNGANGDEHNGVGGGVHAANAMVDAGGKVIYYTDLNGHFEITVSSRQAMAESLIDNSTETFWESDEEDRNKSKIIENKVSNVVFYGGQSLGDTSLIRSVEVDSKLCAWISTKIHNDNYTHFRLEFSGPESSLRVRQIKLLGLPAVMCGSGEHFTNPYESPFHNSPVQAFKFNLKLTHAFRIQQQICESETLRVFRLITGQVFGKLISTDAAREDGTVMGKSSSQNILDMDSSGNSMLADSLDLREHMVGILFSRSKLSHLQKQVIVHIVHAIKKEARRAREDWDVVNLANNFKEANVNGCANGQDNKSETSSERNRIADTYCFEMLSMVLALSGSVVGRSYLSQQHGLIKDLLSLLHTGSDRVQRQVTALLRRILPEISPITFADILGVQRLPPADYNIAHQIAIDFDMDSLGLLDIFLAVIAKSLQLQIKVKCSGPKTGLEKTPSFVRLYSALDLSVHLLKPSRLEFRVDYENVTIEDTFTRNEYFDYDRYVDNGKQTRPVSREIRKESQKNLNQRWFLNGVIPTKQAESIIALIRDLATVS</sequence>
<dbReference type="GO" id="GO:0007411">
    <property type="term" value="P:axon guidance"/>
    <property type="evidence" value="ECO:0007669"/>
    <property type="project" value="TreeGrafter"/>
</dbReference>
<dbReference type="SUPFAM" id="SSF81296">
    <property type="entry name" value="E set domains"/>
    <property type="match status" value="1"/>
</dbReference>
<evidence type="ECO:0000313" key="4">
    <source>
        <dbReference type="Proteomes" id="UP000078200"/>
    </source>
</evidence>
<feature type="compositionally biased region" description="Polar residues" evidence="1">
    <location>
        <begin position="545"/>
        <end position="574"/>
    </location>
</feature>
<feature type="region of interest" description="Disordered" evidence="1">
    <location>
        <begin position="771"/>
        <end position="790"/>
    </location>
</feature>
<evidence type="ECO:0000259" key="2">
    <source>
        <dbReference type="SMART" id="SM01337"/>
    </source>
</evidence>
<dbReference type="InterPro" id="IPR008979">
    <property type="entry name" value="Galactose-bd-like_sf"/>
</dbReference>
<evidence type="ECO:0000256" key="1">
    <source>
        <dbReference type="SAM" id="MobiDB-lite"/>
    </source>
</evidence>
<dbReference type="SUPFAM" id="SSF49785">
    <property type="entry name" value="Galactose-binding domain-like"/>
    <property type="match status" value="1"/>
</dbReference>
<evidence type="ECO:0000313" key="3">
    <source>
        <dbReference type="EnsemblMetazoa" id="GAUT045872-PA"/>
    </source>
</evidence>
<feature type="region of interest" description="Disordered" evidence="1">
    <location>
        <begin position="820"/>
        <end position="844"/>
    </location>
</feature>
<dbReference type="STRING" id="7395.A0A1A9VS88"/>
<feature type="compositionally biased region" description="Polar residues" evidence="1">
    <location>
        <begin position="820"/>
        <end position="833"/>
    </location>
</feature>
<dbReference type="GO" id="GO:0005634">
    <property type="term" value="C:nucleus"/>
    <property type="evidence" value="ECO:0007669"/>
    <property type="project" value="TreeGrafter"/>
</dbReference>
<feature type="region of interest" description="Disordered" evidence="1">
    <location>
        <begin position="316"/>
        <end position="335"/>
    </location>
</feature>
<organism evidence="3 4">
    <name type="scientific">Glossina austeni</name>
    <name type="common">Savannah tsetse fly</name>
    <dbReference type="NCBI Taxonomy" id="7395"/>
    <lineage>
        <taxon>Eukaryota</taxon>
        <taxon>Metazoa</taxon>
        <taxon>Ecdysozoa</taxon>
        <taxon>Arthropoda</taxon>
        <taxon>Hexapoda</taxon>
        <taxon>Insecta</taxon>
        <taxon>Pterygota</taxon>
        <taxon>Neoptera</taxon>
        <taxon>Endopterygota</taxon>
        <taxon>Diptera</taxon>
        <taxon>Brachycera</taxon>
        <taxon>Muscomorpha</taxon>
        <taxon>Hippoboscoidea</taxon>
        <taxon>Glossinidae</taxon>
        <taxon>Glossina</taxon>
    </lineage>
</organism>
<protein>
    <submittedName>
        <fullName evidence="3">DOC domain-containing protein</fullName>
    </submittedName>
</protein>
<feature type="region of interest" description="Disordered" evidence="1">
    <location>
        <begin position="885"/>
        <end position="909"/>
    </location>
</feature>
<proteinExistence type="predicted"/>
<dbReference type="GO" id="GO:0061630">
    <property type="term" value="F:ubiquitin protein ligase activity"/>
    <property type="evidence" value="ECO:0007669"/>
    <property type="project" value="TreeGrafter"/>
</dbReference>
<dbReference type="GO" id="GO:0005886">
    <property type="term" value="C:plasma membrane"/>
    <property type="evidence" value="ECO:0007669"/>
    <property type="project" value="TreeGrafter"/>
</dbReference>
<dbReference type="PANTHER" id="PTHR45943:SF1">
    <property type="entry name" value="E3 UBIQUITIN-PROTEIN LIGASE MYCBP2"/>
    <property type="match status" value="1"/>
</dbReference>
<dbReference type="Proteomes" id="UP000078200">
    <property type="component" value="Unassembled WGS sequence"/>
</dbReference>